<dbReference type="InterPro" id="IPR007817">
    <property type="entry name" value="Isocyanide_synthase_DIT1"/>
</dbReference>
<dbReference type="Pfam" id="PF05141">
    <property type="entry name" value="DIT1_PvcA"/>
    <property type="match status" value="1"/>
</dbReference>
<name>A0AAU7YA47_9PSED</name>
<dbReference type="AlphaFoldDB" id="A0AAU7YA47"/>
<dbReference type="PANTHER" id="PTHR37285">
    <property type="entry name" value="SPORE WALL MATURATION PROTEIN DIT1"/>
    <property type="match status" value="1"/>
</dbReference>
<accession>A0AAU7YA47</accession>
<evidence type="ECO:0000313" key="1">
    <source>
        <dbReference type="EMBL" id="XBY65663.1"/>
    </source>
</evidence>
<dbReference type="RefSeq" id="WP_350447987.1">
    <property type="nucleotide sequence ID" value="NZ_CP158373.1"/>
</dbReference>
<sequence>MSAMQEQANEQIANQATSAQWDMALAVLGTIFERRCVIDRSDIVNDDSSTSISEVKPHLARVLHSLQSDIPVEMVLPAFPGKSPNRKKTLSHLPDLAEQHFIDQLHQLCEEIRAIHPKGAKVHICSDGYVFSDVVKIPDEHVKDYTQAVNEYCQSRYPSIFSMYDLTDTYPNLKCLSTMREELIMQYGASFFVLKQRVKEEDEFASLYRGITRFLSEDYSGLPSMEHLSKNQIQRMARSAAYRVIQRSEAWGALLNAKFPHAVRLSIHPQFRCSSKIGIRLIPGRDIWRTPWHSVAVHRDGAYFLESRSNVDERTNRLVFSAGRPSHYISH</sequence>
<gene>
    <name evidence="1" type="ORF">ABS648_07820</name>
</gene>
<protein>
    <submittedName>
        <fullName evidence="1">Isocyanide synthase family protein</fullName>
    </submittedName>
</protein>
<organism evidence="1">
    <name type="scientific">Pseudomonas solani</name>
    <dbReference type="NCBI Taxonomy" id="2731552"/>
    <lineage>
        <taxon>Bacteria</taxon>
        <taxon>Pseudomonadati</taxon>
        <taxon>Pseudomonadota</taxon>
        <taxon>Gammaproteobacteria</taxon>
        <taxon>Pseudomonadales</taxon>
        <taxon>Pseudomonadaceae</taxon>
        <taxon>Pseudomonas</taxon>
    </lineage>
</organism>
<dbReference type="EMBL" id="CP158373">
    <property type="protein sequence ID" value="XBY65663.1"/>
    <property type="molecule type" value="Genomic_DNA"/>
</dbReference>
<dbReference type="PANTHER" id="PTHR37285:SF5">
    <property type="entry name" value="SPORE WALL MATURATION PROTEIN DIT1"/>
    <property type="match status" value="1"/>
</dbReference>
<proteinExistence type="predicted"/>
<reference evidence="1" key="1">
    <citation type="submission" date="2023-08" db="EMBL/GenBank/DDBJ databases">
        <title>Increased levels of nutrients transform a symbiont into a lethal pathobiont.</title>
        <authorList>
            <person name="Lachnit T."/>
            <person name="Ulrich L."/>
            <person name="Willmer F.M."/>
            <person name="Hasenbein T."/>
            <person name="Steiner L.X."/>
            <person name="Wolters M."/>
            <person name="Herbst E.M."/>
            <person name="Deines P."/>
        </authorList>
    </citation>
    <scope>NUCLEOTIDE SEQUENCE</scope>
    <source>
        <strain evidence="1">T3</strain>
    </source>
</reference>